<reference evidence="2 3" key="1">
    <citation type="submission" date="2023-09" db="EMBL/GenBank/DDBJ databases">
        <authorList>
            <person name="Rey-Velasco X."/>
        </authorList>
    </citation>
    <scope>NUCLEOTIDE SEQUENCE [LARGE SCALE GENOMIC DNA]</scope>
    <source>
        <strain evidence="2 3">F390</strain>
    </source>
</reference>
<comment type="caution">
    <text evidence="2">The sequence shown here is derived from an EMBL/GenBank/DDBJ whole genome shotgun (WGS) entry which is preliminary data.</text>
</comment>
<evidence type="ECO:0000313" key="2">
    <source>
        <dbReference type="EMBL" id="MDT0574943.1"/>
    </source>
</evidence>
<proteinExistence type="predicted"/>
<dbReference type="InterPro" id="IPR008621">
    <property type="entry name" value="Cbb3-typ_cyt_oxidase_comp"/>
</dbReference>
<gene>
    <name evidence="2" type="ORF">RM533_01950</name>
</gene>
<organism evidence="2 3">
    <name type="scientific">Croceicoccus esteveae</name>
    <dbReference type="NCBI Taxonomy" id="3075597"/>
    <lineage>
        <taxon>Bacteria</taxon>
        <taxon>Pseudomonadati</taxon>
        <taxon>Pseudomonadota</taxon>
        <taxon>Alphaproteobacteria</taxon>
        <taxon>Sphingomonadales</taxon>
        <taxon>Erythrobacteraceae</taxon>
        <taxon>Croceicoccus</taxon>
    </lineage>
</organism>
<evidence type="ECO:0000256" key="1">
    <source>
        <dbReference type="SAM" id="Phobius"/>
    </source>
</evidence>
<dbReference type="CDD" id="cd01324">
    <property type="entry name" value="cbb3_Oxidase_CcoQ"/>
    <property type="match status" value="1"/>
</dbReference>
<protein>
    <submittedName>
        <fullName evidence="2">Cbb3-type cytochrome c oxidase subunit 3</fullName>
    </submittedName>
</protein>
<name>A0ABU2ZEB2_9SPHN</name>
<keyword evidence="1" id="KW-0472">Membrane</keyword>
<keyword evidence="3" id="KW-1185">Reference proteome</keyword>
<sequence>MSFYETARHFADSYGLIFLAGVFVLLCAWVFRPGSRRHYDDAAMLPFEDDKDGE</sequence>
<dbReference type="RefSeq" id="WP_311339499.1">
    <property type="nucleotide sequence ID" value="NZ_JAVRHS010000001.1"/>
</dbReference>
<dbReference type="Proteomes" id="UP001259803">
    <property type="component" value="Unassembled WGS sequence"/>
</dbReference>
<keyword evidence="1" id="KW-1133">Transmembrane helix</keyword>
<dbReference type="Pfam" id="PF05545">
    <property type="entry name" value="FixQ"/>
    <property type="match status" value="1"/>
</dbReference>
<dbReference type="EMBL" id="JAVRHS010000001">
    <property type="protein sequence ID" value="MDT0574943.1"/>
    <property type="molecule type" value="Genomic_DNA"/>
</dbReference>
<accession>A0ABU2ZEB2</accession>
<keyword evidence="1" id="KW-0812">Transmembrane</keyword>
<feature type="transmembrane region" description="Helical" evidence="1">
    <location>
        <begin position="13"/>
        <end position="31"/>
    </location>
</feature>
<evidence type="ECO:0000313" key="3">
    <source>
        <dbReference type="Proteomes" id="UP001259803"/>
    </source>
</evidence>